<comment type="caution">
    <text evidence="1">The sequence shown here is derived from an EMBL/GenBank/DDBJ whole genome shotgun (WGS) entry which is preliminary data.</text>
</comment>
<evidence type="ECO:0000313" key="2">
    <source>
        <dbReference type="Proteomes" id="UP000017127"/>
    </source>
</evidence>
<name>U7QAI0_9CYAN</name>
<dbReference type="AlphaFoldDB" id="U7QAI0"/>
<dbReference type="OrthoDB" id="9786554at2"/>
<sequence length="167" mass="19008">MDAIYIPHLLKAPQRSLEFQFEEFLPELETLTPVRGRLKVTHKTTYIEVTAQAETIVTLTCHRCLKQYNHRLKVETSEMIWLDASAHQAHLNSLDVEISVEDLVETLSPQGDFDPADWLYQQLCLQTPLRQLCEGPCEPPQSSTNTPSDSPLDSRWAALEALKHQLG</sequence>
<reference evidence="1 2" key="1">
    <citation type="journal article" date="2013" name="Front. Microbiol.">
        <title>Comparative genomic analyses of the cyanobacterium, Lyngbya aestuarii BL J, a powerful hydrogen producer.</title>
        <authorList>
            <person name="Kothari A."/>
            <person name="Vaughn M."/>
            <person name="Garcia-Pichel F."/>
        </authorList>
    </citation>
    <scope>NUCLEOTIDE SEQUENCE [LARGE SCALE GENOMIC DNA]</scope>
    <source>
        <strain evidence="1 2">BL J</strain>
    </source>
</reference>
<evidence type="ECO:0008006" key="3">
    <source>
        <dbReference type="Google" id="ProtNLM"/>
    </source>
</evidence>
<organism evidence="1 2">
    <name type="scientific">Lyngbya aestuarii BL J</name>
    <dbReference type="NCBI Taxonomy" id="1348334"/>
    <lineage>
        <taxon>Bacteria</taxon>
        <taxon>Bacillati</taxon>
        <taxon>Cyanobacteriota</taxon>
        <taxon>Cyanophyceae</taxon>
        <taxon>Oscillatoriophycideae</taxon>
        <taxon>Oscillatoriales</taxon>
        <taxon>Microcoleaceae</taxon>
        <taxon>Lyngbya</taxon>
    </lineage>
</organism>
<dbReference type="RefSeq" id="WP_023068896.1">
    <property type="nucleotide sequence ID" value="NZ_AUZM01000078.1"/>
</dbReference>
<dbReference type="PATRIC" id="fig|1348334.3.peg.5028"/>
<protein>
    <recommendedName>
        <fullName evidence="3">Metal-binding protein</fullName>
    </recommendedName>
</protein>
<dbReference type="EMBL" id="AUZM01000078">
    <property type="protein sequence ID" value="ERT04833.1"/>
    <property type="molecule type" value="Genomic_DNA"/>
</dbReference>
<dbReference type="Pfam" id="PF02620">
    <property type="entry name" value="YceD"/>
    <property type="match status" value="1"/>
</dbReference>
<proteinExistence type="predicted"/>
<evidence type="ECO:0000313" key="1">
    <source>
        <dbReference type="EMBL" id="ERT04833.1"/>
    </source>
</evidence>
<gene>
    <name evidence="1" type="ORF">M595_5221</name>
</gene>
<accession>U7QAI0</accession>
<dbReference type="InterPro" id="IPR003772">
    <property type="entry name" value="YceD"/>
</dbReference>
<keyword evidence="2" id="KW-1185">Reference proteome</keyword>
<dbReference type="Proteomes" id="UP000017127">
    <property type="component" value="Unassembled WGS sequence"/>
</dbReference>